<dbReference type="Gene3D" id="1.10.10.10">
    <property type="entry name" value="Winged helix-like DNA-binding domain superfamily/Winged helix DNA-binding domain"/>
    <property type="match status" value="1"/>
</dbReference>
<sequence>MHLTKSEQQIMEIFWQADHAMAQTEVVKTCVDRKWKERSIFSMLNSLMEKGVLREVGFVRSGKTYARTFEPAMSHAEYLASVIAEQLPAKQLPELIAALMQKVETTPAIQKEMRAALRENAQ</sequence>
<reference evidence="5 6" key="1">
    <citation type="submission" date="2017-02" db="EMBL/GenBank/DDBJ databases">
        <authorList>
            <person name="Peterson S.W."/>
        </authorList>
    </citation>
    <scope>NUCLEOTIDE SEQUENCE [LARGE SCALE GENOMIC DNA]</scope>
    <source>
        <strain evidence="5 6">ATCC 27749</strain>
    </source>
</reference>
<proteinExistence type="inferred from homology"/>
<evidence type="ECO:0000256" key="1">
    <source>
        <dbReference type="ARBA" id="ARBA00011046"/>
    </source>
</evidence>
<dbReference type="STRING" id="745368.SAMN02745178_01518"/>
<dbReference type="InterPro" id="IPR036390">
    <property type="entry name" value="WH_DNA-bd_sf"/>
</dbReference>
<dbReference type="AlphaFoldDB" id="A0A1T4X927"/>
<dbReference type="EMBL" id="FUYF01000007">
    <property type="protein sequence ID" value="SKA85585.1"/>
    <property type="molecule type" value="Genomic_DNA"/>
</dbReference>
<accession>A0A1T4X927</accession>
<protein>
    <submittedName>
        <fullName evidence="5">Predicted transcriptional regulator</fullName>
    </submittedName>
</protein>
<dbReference type="Proteomes" id="UP000190286">
    <property type="component" value="Unassembled WGS sequence"/>
</dbReference>
<dbReference type="GO" id="GO:0045892">
    <property type="term" value="P:negative regulation of DNA-templated transcription"/>
    <property type="evidence" value="ECO:0007669"/>
    <property type="project" value="InterPro"/>
</dbReference>
<dbReference type="GO" id="GO:0003677">
    <property type="term" value="F:DNA binding"/>
    <property type="evidence" value="ECO:0007669"/>
    <property type="project" value="UniProtKB-KW"/>
</dbReference>
<gene>
    <name evidence="5" type="ORF">SAMN02745178_01518</name>
</gene>
<dbReference type="SUPFAM" id="SSF46785">
    <property type="entry name" value="Winged helix' DNA-binding domain"/>
    <property type="match status" value="1"/>
</dbReference>
<dbReference type="Pfam" id="PF03965">
    <property type="entry name" value="Penicillinase_R"/>
    <property type="match status" value="1"/>
</dbReference>
<dbReference type="RefSeq" id="WP_078784450.1">
    <property type="nucleotide sequence ID" value="NZ_CABIYV010000001.1"/>
</dbReference>
<comment type="similarity">
    <text evidence="1">Belongs to the BlaI transcriptional regulatory family.</text>
</comment>
<evidence type="ECO:0000256" key="3">
    <source>
        <dbReference type="ARBA" id="ARBA00023125"/>
    </source>
</evidence>
<keyword evidence="6" id="KW-1185">Reference proteome</keyword>
<keyword evidence="4" id="KW-0804">Transcription</keyword>
<evidence type="ECO:0000256" key="2">
    <source>
        <dbReference type="ARBA" id="ARBA00023015"/>
    </source>
</evidence>
<keyword evidence="3" id="KW-0238">DNA-binding</keyword>
<name>A0A1T4X927_9FIRM</name>
<dbReference type="InterPro" id="IPR005650">
    <property type="entry name" value="BlaI_family"/>
</dbReference>
<dbReference type="GeneID" id="93337983"/>
<evidence type="ECO:0000313" key="6">
    <source>
        <dbReference type="Proteomes" id="UP000190286"/>
    </source>
</evidence>
<evidence type="ECO:0000256" key="4">
    <source>
        <dbReference type="ARBA" id="ARBA00023163"/>
    </source>
</evidence>
<organism evidence="5 6">
    <name type="scientific">Gemmiger formicilis</name>
    <dbReference type="NCBI Taxonomy" id="745368"/>
    <lineage>
        <taxon>Bacteria</taxon>
        <taxon>Bacillati</taxon>
        <taxon>Bacillota</taxon>
        <taxon>Clostridia</taxon>
        <taxon>Eubacteriales</taxon>
        <taxon>Gemmiger</taxon>
    </lineage>
</organism>
<dbReference type="InterPro" id="IPR036388">
    <property type="entry name" value="WH-like_DNA-bd_sf"/>
</dbReference>
<keyword evidence="2" id="KW-0805">Transcription regulation</keyword>
<evidence type="ECO:0000313" key="5">
    <source>
        <dbReference type="EMBL" id="SKA85585.1"/>
    </source>
</evidence>